<feature type="transmembrane region" description="Helical" evidence="6">
    <location>
        <begin position="163"/>
        <end position="186"/>
    </location>
</feature>
<feature type="transmembrane region" description="Helical" evidence="6">
    <location>
        <begin position="373"/>
        <end position="391"/>
    </location>
</feature>
<dbReference type="EMBL" id="SMAG01000008">
    <property type="protein sequence ID" value="TCS93254.1"/>
    <property type="molecule type" value="Genomic_DNA"/>
</dbReference>
<keyword evidence="5 6" id="KW-0472">Membrane</keyword>
<keyword evidence="2" id="KW-1003">Cell membrane</keyword>
<keyword evidence="8" id="KW-1185">Reference proteome</keyword>
<feature type="transmembrane region" description="Helical" evidence="6">
    <location>
        <begin position="227"/>
        <end position="245"/>
    </location>
</feature>
<keyword evidence="4 6" id="KW-1133">Transmembrane helix</keyword>
<name>A0A4R3L536_9BACL</name>
<dbReference type="InterPro" id="IPR002797">
    <property type="entry name" value="Polysacc_synth"/>
</dbReference>
<evidence type="ECO:0000256" key="3">
    <source>
        <dbReference type="ARBA" id="ARBA00022692"/>
    </source>
</evidence>
<feature type="transmembrane region" description="Helical" evidence="6">
    <location>
        <begin position="397"/>
        <end position="417"/>
    </location>
</feature>
<dbReference type="InterPro" id="IPR050833">
    <property type="entry name" value="Poly_Biosynth_Transport"/>
</dbReference>
<comment type="subcellular location">
    <subcellularLocation>
        <location evidence="1">Cell membrane</location>
        <topology evidence="1">Multi-pass membrane protein</topology>
    </subcellularLocation>
</comment>
<feature type="transmembrane region" description="Helical" evidence="6">
    <location>
        <begin position="429"/>
        <end position="449"/>
    </location>
</feature>
<feature type="transmembrane region" description="Helical" evidence="6">
    <location>
        <begin position="342"/>
        <end position="366"/>
    </location>
</feature>
<dbReference type="AlphaFoldDB" id="A0A4R3L536"/>
<dbReference type="PANTHER" id="PTHR30250">
    <property type="entry name" value="PST FAMILY PREDICTED COLANIC ACID TRANSPORTER"/>
    <property type="match status" value="1"/>
</dbReference>
<evidence type="ECO:0000256" key="5">
    <source>
        <dbReference type="ARBA" id="ARBA00023136"/>
    </source>
</evidence>
<protein>
    <submittedName>
        <fullName evidence="7">O-antigen/teichoic acid export membrane protein</fullName>
    </submittedName>
</protein>
<evidence type="ECO:0000256" key="1">
    <source>
        <dbReference type="ARBA" id="ARBA00004651"/>
    </source>
</evidence>
<comment type="caution">
    <text evidence="7">The sequence shown here is derived from an EMBL/GenBank/DDBJ whole genome shotgun (WGS) entry which is preliminary data.</text>
</comment>
<feature type="transmembrane region" description="Helical" evidence="6">
    <location>
        <begin position="15"/>
        <end position="34"/>
    </location>
</feature>
<feature type="transmembrane region" description="Helical" evidence="6">
    <location>
        <begin position="307"/>
        <end position="330"/>
    </location>
</feature>
<evidence type="ECO:0000256" key="6">
    <source>
        <dbReference type="SAM" id="Phobius"/>
    </source>
</evidence>
<dbReference type="Pfam" id="PF01943">
    <property type="entry name" value="Polysacc_synt"/>
    <property type="match status" value="1"/>
</dbReference>
<feature type="transmembrane region" description="Helical" evidence="6">
    <location>
        <begin position="94"/>
        <end position="115"/>
    </location>
</feature>
<feature type="transmembrane region" description="Helical" evidence="6">
    <location>
        <begin position="455"/>
        <end position="473"/>
    </location>
</feature>
<gene>
    <name evidence="7" type="ORF">EDD58_10868</name>
</gene>
<organism evidence="7 8">
    <name type="scientific">Hazenella coriacea</name>
    <dbReference type="NCBI Taxonomy" id="1179467"/>
    <lineage>
        <taxon>Bacteria</taxon>
        <taxon>Bacillati</taxon>
        <taxon>Bacillota</taxon>
        <taxon>Bacilli</taxon>
        <taxon>Bacillales</taxon>
        <taxon>Thermoactinomycetaceae</taxon>
        <taxon>Hazenella</taxon>
    </lineage>
</organism>
<evidence type="ECO:0000256" key="4">
    <source>
        <dbReference type="ARBA" id="ARBA00022989"/>
    </source>
</evidence>
<sequence>MTLFAKLKRFLGDSVLYAFMSLSTKLIAFIMMPLYSEYLDRSEVGIVGTVDSTIAMFTFLIIFGTDSALAFYYFEEKDMERKLLYVRNVMGFRLFIALVLLLLVWVIGSPLMSLLQETGVLTTSQTTLSFIHALNISMFTLLADTIIVLVLTVLRYEMKSVQVVVFTILKMGLIAVLTYLMLVYASHSLDSIFYARLIGVGVVLLLCGKSALKYLKITFNKEVLRDILKYSAPLVPASIAFWVIGNSNRFLLAALHPEGTEAVGIYEMAFRFASMISLLTYGIQMAWRPYSMQLKNKENSEQMFAKIYIIIFAVGVVGIFIVALCMPWIIQILNEKFHAAYPYVGFLSLATFINFYYLIISSGLLFKKETKQISYAFGLGAVISFVLNITMIPLLGLWGSIIANLLTYVFATAYIFYRSQKVYYIPVSTGKLLFIFIQACIALAGLTYIQVNPQLAGYYQLIPIAYLLVTLLISRIDRDFRLQ</sequence>
<feature type="transmembrane region" description="Helical" evidence="6">
    <location>
        <begin position="54"/>
        <end position="74"/>
    </location>
</feature>
<proteinExistence type="predicted"/>
<keyword evidence="3 6" id="KW-0812">Transmembrane</keyword>
<accession>A0A4R3L536</accession>
<feature type="transmembrane region" description="Helical" evidence="6">
    <location>
        <begin position="265"/>
        <end position="287"/>
    </location>
</feature>
<evidence type="ECO:0000256" key="2">
    <source>
        <dbReference type="ARBA" id="ARBA00022475"/>
    </source>
</evidence>
<dbReference type="Proteomes" id="UP000294937">
    <property type="component" value="Unassembled WGS sequence"/>
</dbReference>
<feature type="transmembrane region" description="Helical" evidence="6">
    <location>
        <begin position="127"/>
        <end position="151"/>
    </location>
</feature>
<feature type="transmembrane region" description="Helical" evidence="6">
    <location>
        <begin position="192"/>
        <end position="215"/>
    </location>
</feature>
<evidence type="ECO:0000313" key="7">
    <source>
        <dbReference type="EMBL" id="TCS93254.1"/>
    </source>
</evidence>
<dbReference type="GO" id="GO:0005886">
    <property type="term" value="C:plasma membrane"/>
    <property type="evidence" value="ECO:0007669"/>
    <property type="project" value="UniProtKB-SubCell"/>
</dbReference>
<evidence type="ECO:0000313" key="8">
    <source>
        <dbReference type="Proteomes" id="UP000294937"/>
    </source>
</evidence>
<dbReference type="PANTHER" id="PTHR30250:SF11">
    <property type="entry name" value="O-ANTIGEN TRANSPORTER-RELATED"/>
    <property type="match status" value="1"/>
</dbReference>
<reference evidence="7 8" key="1">
    <citation type="submission" date="2019-03" db="EMBL/GenBank/DDBJ databases">
        <title>Genomic Encyclopedia of Type Strains, Phase IV (KMG-IV): sequencing the most valuable type-strain genomes for metagenomic binning, comparative biology and taxonomic classification.</title>
        <authorList>
            <person name="Goeker M."/>
        </authorList>
    </citation>
    <scope>NUCLEOTIDE SEQUENCE [LARGE SCALE GENOMIC DNA]</scope>
    <source>
        <strain evidence="7 8">DSM 45707</strain>
    </source>
</reference>